<sequence length="89" mass="10499">MANRDSFKDTKLGAAKYHKNCVYRRKHTVENVYLAMTKGCIQHPFYFVDEVEVENLLGMRCWMIHRRHASCVRLYLCGQGWNIPSSFDL</sequence>
<reference evidence="1 2" key="1">
    <citation type="journal article" date="2009" name="PLoS Genet.">
        <title>Genomic analysis of the basal lineage fungus Rhizopus oryzae reveals a whole-genome duplication.</title>
        <authorList>
            <person name="Ma L.-J."/>
            <person name="Ibrahim A.S."/>
            <person name="Skory C."/>
            <person name="Grabherr M.G."/>
            <person name="Burger G."/>
            <person name="Butler M."/>
            <person name="Elias M."/>
            <person name="Idnurm A."/>
            <person name="Lang B.F."/>
            <person name="Sone T."/>
            <person name="Abe A."/>
            <person name="Calvo S.E."/>
            <person name="Corrochano L.M."/>
            <person name="Engels R."/>
            <person name="Fu J."/>
            <person name="Hansberg W."/>
            <person name="Kim J.-M."/>
            <person name="Kodira C.D."/>
            <person name="Koehrsen M.J."/>
            <person name="Liu B."/>
            <person name="Miranda-Saavedra D."/>
            <person name="O'Leary S."/>
            <person name="Ortiz-Castellanos L."/>
            <person name="Poulter R."/>
            <person name="Rodriguez-Romero J."/>
            <person name="Ruiz-Herrera J."/>
            <person name="Shen Y.-Q."/>
            <person name="Zeng Q."/>
            <person name="Galagan J."/>
            <person name="Birren B.W."/>
            <person name="Cuomo C.A."/>
            <person name="Wickes B.L."/>
        </authorList>
    </citation>
    <scope>NUCLEOTIDE SEQUENCE [LARGE SCALE GENOMIC DNA]</scope>
    <source>
        <strain evidence="2">RA 99-880 / ATCC MYA-4621 / FGSC 9543 / NRRL 43880</strain>
    </source>
</reference>
<dbReference type="AlphaFoldDB" id="I1CKA6"/>
<dbReference type="InParanoid" id="I1CKA6"/>
<gene>
    <name evidence="1" type="ORF">RO3G_13597</name>
</gene>
<organism evidence="1 2">
    <name type="scientific">Rhizopus delemar (strain RA 99-880 / ATCC MYA-4621 / FGSC 9543 / NRRL 43880)</name>
    <name type="common">Mucormycosis agent</name>
    <name type="synonym">Rhizopus arrhizus var. delemar</name>
    <dbReference type="NCBI Taxonomy" id="246409"/>
    <lineage>
        <taxon>Eukaryota</taxon>
        <taxon>Fungi</taxon>
        <taxon>Fungi incertae sedis</taxon>
        <taxon>Mucoromycota</taxon>
        <taxon>Mucoromycotina</taxon>
        <taxon>Mucoromycetes</taxon>
        <taxon>Mucorales</taxon>
        <taxon>Mucorineae</taxon>
        <taxon>Rhizopodaceae</taxon>
        <taxon>Rhizopus</taxon>
    </lineage>
</organism>
<evidence type="ECO:0000313" key="2">
    <source>
        <dbReference type="Proteomes" id="UP000009138"/>
    </source>
</evidence>
<dbReference type="GeneID" id="93620562"/>
<name>I1CKA6_RHIO9</name>
<evidence type="ECO:0000313" key="1">
    <source>
        <dbReference type="EMBL" id="EIE88886.1"/>
    </source>
</evidence>
<dbReference type="Proteomes" id="UP000009138">
    <property type="component" value="Unassembled WGS sequence"/>
</dbReference>
<dbReference type="RefSeq" id="XP_067524282.1">
    <property type="nucleotide sequence ID" value="XM_067668181.1"/>
</dbReference>
<dbReference type="EMBL" id="CH476743">
    <property type="protein sequence ID" value="EIE88886.1"/>
    <property type="molecule type" value="Genomic_DNA"/>
</dbReference>
<dbReference type="VEuPathDB" id="FungiDB:RO3G_13597"/>
<proteinExistence type="predicted"/>
<accession>I1CKA6</accession>
<keyword evidence="2" id="KW-1185">Reference proteome</keyword>
<protein>
    <submittedName>
        <fullName evidence="1">Uncharacterized protein</fullName>
    </submittedName>
</protein>